<dbReference type="RefSeq" id="WP_186835093.1">
    <property type="nucleotide sequence ID" value="NZ_JACOOQ010000010.1"/>
</dbReference>
<dbReference type="InterPro" id="IPR007169">
    <property type="entry name" value="RemA-like"/>
</dbReference>
<dbReference type="Pfam" id="PF04025">
    <property type="entry name" value="RemA-like"/>
    <property type="match status" value="1"/>
</dbReference>
<dbReference type="NCBIfam" id="NF003315">
    <property type="entry name" value="PRK04323.1"/>
    <property type="match status" value="1"/>
</dbReference>
<evidence type="ECO:0000313" key="2">
    <source>
        <dbReference type="Proteomes" id="UP000662088"/>
    </source>
</evidence>
<organism evidence="1 2">
    <name type="scientific">Clostridium lentum</name>
    <dbReference type="NCBI Taxonomy" id="2763037"/>
    <lineage>
        <taxon>Bacteria</taxon>
        <taxon>Bacillati</taxon>
        <taxon>Bacillota</taxon>
        <taxon>Clostridia</taxon>
        <taxon>Eubacteriales</taxon>
        <taxon>Clostridiaceae</taxon>
        <taxon>Clostridium</taxon>
    </lineage>
</organism>
<comment type="caution">
    <text evidence="1">The sequence shown here is derived from an EMBL/GenBank/DDBJ whole genome shotgun (WGS) entry which is preliminary data.</text>
</comment>
<sequence length="79" mass="8421">MAKLVSLGYDNNVNADKIIAIVSSSASPSKRAVKNAKEKDMLVDATNGNKTSAVIVMESGHVITSALKAETIRKRVSEF</sequence>
<dbReference type="AlphaFoldDB" id="A0A8I0DNB1"/>
<reference evidence="1" key="1">
    <citation type="submission" date="2020-08" db="EMBL/GenBank/DDBJ databases">
        <title>Genome public.</title>
        <authorList>
            <person name="Liu C."/>
            <person name="Sun Q."/>
        </authorList>
    </citation>
    <scope>NUCLEOTIDE SEQUENCE</scope>
    <source>
        <strain evidence="1">NSJ-42</strain>
    </source>
</reference>
<protein>
    <submittedName>
        <fullName evidence="1">DUF370 domain-containing protein</fullName>
    </submittedName>
</protein>
<proteinExistence type="predicted"/>
<keyword evidence="2" id="KW-1185">Reference proteome</keyword>
<dbReference type="EMBL" id="JACOOQ010000010">
    <property type="protein sequence ID" value="MBC5640224.1"/>
    <property type="molecule type" value="Genomic_DNA"/>
</dbReference>
<evidence type="ECO:0000313" key="1">
    <source>
        <dbReference type="EMBL" id="MBC5640224.1"/>
    </source>
</evidence>
<dbReference type="Proteomes" id="UP000662088">
    <property type="component" value="Unassembled WGS sequence"/>
</dbReference>
<dbReference type="PANTHER" id="PTHR38449:SF1">
    <property type="entry name" value="REGULATORY PROTEIN SSL2874-RELATED"/>
    <property type="match status" value="1"/>
</dbReference>
<name>A0A8I0DNB1_9CLOT</name>
<accession>A0A8I0DNB1</accession>
<dbReference type="PANTHER" id="PTHR38449">
    <property type="entry name" value="REGULATORY PROTEIN TM_1690-RELATED"/>
    <property type="match status" value="1"/>
</dbReference>
<gene>
    <name evidence="1" type="ORF">H8R92_07215</name>
</gene>